<sequence>MVITEKRISELDATLARVVEESGAPAAQYALAMNGGVVHAGALGHADADSRFCIFSASKPVFASLILHLSSAGTLDLGSRVADLWPEFAAGGKHDVTIEQLLLFTAGIPSCWPARDSAIDPARRAAELAAASLETAPGTAYAYHPVSAHWVLAEIVRRTTGLDHREALRHFILDPLGLDRMQLGVPLSAQHGIEPAELVGAYDLAFAEATLGQPLTSAQLDAVNALALGIGRDPALIAAGVPGGGVISDASSLALFYQALLHGRPALWDDDVLNSATRESRNVLADEGRGGAPANRTVGCLTIAGDGVPYAELPALGLRLPVRHHGTCTSARTFGHPGFGGQLGFADPDHGYSFAFLISGAERDGIAGARRDREIADAVAGVFAD</sequence>
<keyword evidence="2" id="KW-0121">Carboxypeptidase</keyword>
<dbReference type="SUPFAM" id="SSF56601">
    <property type="entry name" value="beta-lactamase/transpeptidase-like"/>
    <property type="match status" value="1"/>
</dbReference>
<keyword evidence="3" id="KW-1185">Reference proteome</keyword>
<gene>
    <name evidence="2" type="ORF">RS86_02300</name>
</gene>
<feature type="domain" description="Beta-lactamase-related" evidence="1">
    <location>
        <begin position="12"/>
        <end position="375"/>
    </location>
</feature>
<dbReference type="GO" id="GO:0004180">
    <property type="term" value="F:carboxypeptidase activity"/>
    <property type="evidence" value="ECO:0007669"/>
    <property type="project" value="UniProtKB-KW"/>
</dbReference>
<keyword evidence="2" id="KW-0645">Protease</keyword>
<comment type="caution">
    <text evidence="2">The sequence shown here is derived from an EMBL/GenBank/DDBJ whole genome shotgun (WGS) entry which is preliminary data.</text>
</comment>
<dbReference type="AlphaFoldDB" id="A0A0F0LHA6"/>
<dbReference type="EMBL" id="JYIX01000036">
    <property type="protein sequence ID" value="KJL32523.1"/>
    <property type="molecule type" value="Genomic_DNA"/>
</dbReference>
<dbReference type="PATRIC" id="fig|582680.6.peg.2366"/>
<name>A0A0F0LHA6_9MICO</name>
<dbReference type="Proteomes" id="UP000033740">
    <property type="component" value="Unassembled WGS sequence"/>
</dbReference>
<dbReference type="Gene3D" id="3.40.710.10">
    <property type="entry name" value="DD-peptidase/beta-lactamase superfamily"/>
    <property type="match status" value="1"/>
</dbReference>
<dbReference type="PANTHER" id="PTHR43319">
    <property type="entry name" value="BETA-LACTAMASE-RELATED"/>
    <property type="match status" value="1"/>
</dbReference>
<dbReference type="STRING" id="582680.RS86_02300"/>
<dbReference type="InterPro" id="IPR001466">
    <property type="entry name" value="Beta-lactam-related"/>
</dbReference>
<proteinExistence type="predicted"/>
<accession>A0A0F0LHA6</accession>
<organism evidence="2 3">
    <name type="scientific">Microbacterium azadirachtae</name>
    <dbReference type="NCBI Taxonomy" id="582680"/>
    <lineage>
        <taxon>Bacteria</taxon>
        <taxon>Bacillati</taxon>
        <taxon>Actinomycetota</taxon>
        <taxon>Actinomycetes</taxon>
        <taxon>Micrococcales</taxon>
        <taxon>Microbacteriaceae</taxon>
        <taxon>Microbacterium</taxon>
    </lineage>
</organism>
<dbReference type="PANTHER" id="PTHR43319:SF3">
    <property type="entry name" value="BETA-LACTAMASE-RELATED DOMAIN-CONTAINING PROTEIN"/>
    <property type="match status" value="1"/>
</dbReference>
<reference evidence="2 3" key="1">
    <citation type="submission" date="2015-02" db="EMBL/GenBank/DDBJ databases">
        <title>Draft genome sequences of ten Microbacterium spp. with emphasis on heavy metal contaminated environments.</title>
        <authorList>
            <person name="Corretto E."/>
        </authorList>
    </citation>
    <scope>NUCLEOTIDE SEQUENCE [LARGE SCALE GENOMIC DNA]</scope>
    <source>
        <strain evidence="2 3">ARN176</strain>
    </source>
</reference>
<evidence type="ECO:0000259" key="1">
    <source>
        <dbReference type="Pfam" id="PF00144"/>
    </source>
</evidence>
<dbReference type="RefSeq" id="WP_045272397.1">
    <property type="nucleotide sequence ID" value="NZ_JYIX01000036.1"/>
</dbReference>
<protein>
    <submittedName>
        <fullName evidence="2">Beta-lactamase/D-alanine carboxypeptidase</fullName>
    </submittedName>
</protein>
<dbReference type="InterPro" id="IPR012338">
    <property type="entry name" value="Beta-lactam/transpept-like"/>
</dbReference>
<evidence type="ECO:0000313" key="2">
    <source>
        <dbReference type="EMBL" id="KJL32523.1"/>
    </source>
</evidence>
<dbReference type="Pfam" id="PF00144">
    <property type="entry name" value="Beta-lactamase"/>
    <property type="match status" value="1"/>
</dbReference>
<dbReference type="InterPro" id="IPR052907">
    <property type="entry name" value="Beta-lactamase/esterase"/>
</dbReference>
<evidence type="ECO:0000313" key="3">
    <source>
        <dbReference type="Proteomes" id="UP000033740"/>
    </source>
</evidence>
<keyword evidence="2" id="KW-0378">Hydrolase</keyword>